<evidence type="ECO:0000256" key="1">
    <source>
        <dbReference type="SAM" id="MobiDB-lite"/>
    </source>
</evidence>
<dbReference type="PANTHER" id="PTHR33240:SF17">
    <property type="entry name" value="EUKARYOTIC PEPTIDE CHAIN RELEASE FACTOR GTP-BINDING SUBUNIT-LIKE"/>
    <property type="match status" value="1"/>
</dbReference>
<dbReference type="PANTHER" id="PTHR33240">
    <property type="entry name" value="OS08G0508500 PROTEIN"/>
    <property type="match status" value="1"/>
</dbReference>
<evidence type="ECO:0008006" key="4">
    <source>
        <dbReference type="Google" id="ProtNLM"/>
    </source>
</evidence>
<protein>
    <recommendedName>
        <fullName evidence="4">Retrotransposon gag domain-containing protein</fullName>
    </recommendedName>
</protein>
<feature type="compositionally biased region" description="Basic and acidic residues" evidence="1">
    <location>
        <begin position="249"/>
        <end position="258"/>
    </location>
</feature>
<dbReference type="AlphaFoldDB" id="A0A251QG13"/>
<dbReference type="EMBL" id="CM007652">
    <property type="protein sequence ID" value="ONI21605.1"/>
    <property type="molecule type" value="Genomic_DNA"/>
</dbReference>
<feature type="region of interest" description="Disordered" evidence="1">
    <location>
        <begin position="23"/>
        <end position="66"/>
    </location>
</feature>
<evidence type="ECO:0000313" key="3">
    <source>
        <dbReference type="Proteomes" id="UP000006882"/>
    </source>
</evidence>
<feature type="compositionally biased region" description="Basic and acidic residues" evidence="1">
    <location>
        <begin position="32"/>
        <end position="66"/>
    </location>
</feature>
<keyword evidence="3" id="KW-1185">Reference proteome</keyword>
<evidence type="ECO:0000313" key="2">
    <source>
        <dbReference type="EMBL" id="ONI21605.1"/>
    </source>
</evidence>
<accession>A0A251QG13</accession>
<dbReference type="Gramene" id="ONI21605">
    <property type="protein sequence ID" value="ONI21605"/>
    <property type="gene ID" value="PRUPE_2G075200"/>
</dbReference>
<gene>
    <name evidence="2" type="ORF">PRUPE_2G075200</name>
</gene>
<proteinExistence type="predicted"/>
<dbReference type="Proteomes" id="UP000006882">
    <property type="component" value="Chromosome G2"/>
</dbReference>
<feature type="region of interest" description="Disordered" evidence="1">
    <location>
        <begin position="185"/>
        <end position="258"/>
    </location>
</feature>
<sequence length="496" mass="57196">MEIVNKADLNAEANFNVKDRTMKRKAQYVRPHNRDREVNHGRDHEVDRDREVDQSKVRPNRDKQAGESRILEAMKRMQDEMDRKLELRLTALERERGPGPIDLVTTSDALPFTRDILEFKLPKDFKQPRMRLYDGTTDPVDFLNNFARFRRGPFLFNVNKFPPKSYEDLVSEAYRHAIAEEMTYDAPEGKDLSQPGVGDKQREDQNDVREKPDYKKGRFENSRRGGKDRDQPQNLFRPRFNNYTPSNTNREKGQKDPNRYCRYHRKNGHTTNQCYELQDEIEALIRRGRLSQFVGEKKQAEPHDNAPYKHPRATKDINVISGGATLAGDSNKARKEYARRTLGGLEALSIGPGYWTPKSPKLGYSAITFNEEEEKCLVYPHDDPFIIQAEIANYCVKWVFIDTCSSMEISLEELKPVVTPLLGFTRDNINSIGSVTLPLSLGTAPQRTTVYTTFLIVECPSDYNVILGWPALCSLRAFIASHMLLMKSQPKLVWDM</sequence>
<organism evidence="2 3">
    <name type="scientific">Prunus persica</name>
    <name type="common">Peach</name>
    <name type="synonym">Amygdalus persica</name>
    <dbReference type="NCBI Taxonomy" id="3760"/>
    <lineage>
        <taxon>Eukaryota</taxon>
        <taxon>Viridiplantae</taxon>
        <taxon>Streptophyta</taxon>
        <taxon>Embryophyta</taxon>
        <taxon>Tracheophyta</taxon>
        <taxon>Spermatophyta</taxon>
        <taxon>Magnoliopsida</taxon>
        <taxon>eudicotyledons</taxon>
        <taxon>Gunneridae</taxon>
        <taxon>Pentapetalae</taxon>
        <taxon>rosids</taxon>
        <taxon>fabids</taxon>
        <taxon>Rosales</taxon>
        <taxon>Rosaceae</taxon>
        <taxon>Amygdaloideae</taxon>
        <taxon>Amygdaleae</taxon>
        <taxon>Prunus</taxon>
    </lineage>
</organism>
<name>A0A251QG13_PRUPE</name>
<reference evidence="2 3" key="1">
    <citation type="journal article" date="2013" name="Nat. Genet.">
        <title>The high-quality draft genome of peach (Prunus persica) identifies unique patterns of genetic diversity, domestication and genome evolution.</title>
        <authorList>
            <consortium name="International Peach Genome Initiative"/>
            <person name="Verde I."/>
            <person name="Abbott A.G."/>
            <person name="Scalabrin S."/>
            <person name="Jung S."/>
            <person name="Shu S."/>
            <person name="Marroni F."/>
            <person name="Zhebentyayeva T."/>
            <person name="Dettori M.T."/>
            <person name="Grimwood J."/>
            <person name="Cattonaro F."/>
            <person name="Zuccolo A."/>
            <person name="Rossini L."/>
            <person name="Jenkins J."/>
            <person name="Vendramin E."/>
            <person name="Meisel L.A."/>
            <person name="Decroocq V."/>
            <person name="Sosinski B."/>
            <person name="Prochnik S."/>
            <person name="Mitros T."/>
            <person name="Policriti A."/>
            <person name="Cipriani G."/>
            <person name="Dondini L."/>
            <person name="Ficklin S."/>
            <person name="Goodstein D.M."/>
            <person name="Xuan P."/>
            <person name="Del Fabbro C."/>
            <person name="Aramini V."/>
            <person name="Copetti D."/>
            <person name="Gonzalez S."/>
            <person name="Horner D.S."/>
            <person name="Falchi R."/>
            <person name="Lucas S."/>
            <person name="Mica E."/>
            <person name="Maldonado J."/>
            <person name="Lazzari B."/>
            <person name="Bielenberg D."/>
            <person name="Pirona R."/>
            <person name="Miculan M."/>
            <person name="Barakat A."/>
            <person name="Testolin R."/>
            <person name="Stella A."/>
            <person name="Tartarini S."/>
            <person name="Tonutti P."/>
            <person name="Arus P."/>
            <person name="Orellana A."/>
            <person name="Wells C."/>
            <person name="Main D."/>
            <person name="Vizzotto G."/>
            <person name="Silva H."/>
            <person name="Salamini F."/>
            <person name="Schmutz J."/>
            <person name="Morgante M."/>
            <person name="Rokhsar D.S."/>
        </authorList>
    </citation>
    <scope>NUCLEOTIDE SEQUENCE [LARGE SCALE GENOMIC DNA]</scope>
    <source>
        <strain evidence="3">cv. Nemared</strain>
    </source>
</reference>
<feature type="compositionally biased region" description="Basic and acidic residues" evidence="1">
    <location>
        <begin position="199"/>
        <end position="231"/>
    </location>
</feature>